<evidence type="ECO:0000313" key="11">
    <source>
        <dbReference type="EMBL" id="ASF90179.1"/>
    </source>
</evidence>
<evidence type="ECO:0000256" key="3">
    <source>
        <dbReference type="ARBA" id="ARBA00022552"/>
    </source>
</evidence>
<evidence type="ECO:0000256" key="1">
    <source>
        <dbReference type="ARBA" id="ARBA00004099"/>
    </source>
</evidence>
<keyword evidence="6" id="KW-0539">Nucleus</keyword>
<keyword evidence="4 8" id="KW-0853">WD repeat</keyword>
<feature type="compositionally biased region" description="Basic and acidic residues" evidence="9">
    <location>
        <begin position="626"/>
        <end position="636"/>
    </location>
</feature>
<keyword evidence="5" id="KW-0677">Repeat</keyword>
<dbReference type="SMART" id="SM01033">
    <property type="entry name" value="BING4CT"/>
    <property type="match status" value="1"/>
</dbReference>
<name>A0A2D0XHP3_9BASI</name>
<dbReference type="EMBL" id="KY000224">
    <property type="protein sequence ID" value="ASF90179.1"/>
    <property type="molecule type" value="Genomic_DNA"/>
</dbReference>
<feature type="region of interest" description="Disordered" evidence="9">
    <location>
        <begin position="532"/>
        <end position="573"/>
    </location>
</feature>
<dbReference type="PROSITE" id="PS50082">
    <property type="entry name" value="WD_REPEATS_2"/>
    <property type="match status" value="1"/>
</dbReference>
<dbReference type="PROSITE" id="PS50294">
    <property type="entry name" value="WD_REPEATS_REGION"/>
    <property type="match status" value="1"/>
</dbReference>
<dbReference type="AlphaFoldDB" id="A0A2D0XHP3"/>
<organism evidence="11">
    <name type="scientific">Bartheletia paradoxa</name>
    <dbReference type="NCBI Taxonomy" id="669517"/>
    <lineage>
        <taxon>Eukaryota</taxon>
        <taxon>Fungi</taxon>
        <taxon>Dikarya</taxon>
        <taxon>Basidiomycota</taxon>
        <taxon>Agaricomycotina</taxon>
        <taxon>Bartheletiomycetes</taxon>
        <taxon>Bartheletiales</taxon>
        <taxon>Bartheletiaceae</taxon>
        <taxon>Bartheletia</taxon>
    </lineage>
</organism>
<proteinExistence type="predicted"/>
<dbReference type="FunFam" id="2.130.10.10:FF:000378">
    <property type="entry name" value="U3 small nucleolar RNA-associated protein 7"/>
    <property type="match status" value="1"/>
</dbReference>
<dbReference type="Gene3D" id="2.130.10.10">
    <property type="entry name" value="YVTN repeat-like/Quinoprotein amine dehydrogenase"/>
    <property type="match status" value="2"/>
</dbReference>
<feature type="region of interest" description="Disordered" evidence="9">
    <location>
        <begin position="438"/>
        <end position="457"/>
    </location>
</feature>
<dbReference type="InterPro" id="IPR015943">
    <property type="entry name" value="WD40/YVTN_repeat-like_dom_sf"/>
</dbReference>
<feature type="compositionally biased region" description="Basic and acidic residues" evidence="9">
    <location>
        <begin position="447"/>
        <end position="457"/>
    </location>
</feature>
<evidence type="ECO:0000256" key="7">
    <source>
        <dbReference type="ARBA" id="ARBA00076453"/>
    </source>
</evidence>
<evidence type="ECO:0000256" key="6">
    <source>
        <dbReference type="ARBA" id="ARBA00023242"/>
    </source>
</evidence>
<keyword evidence="3" id="KW-0698">rRNA processing</keyword>
<evidence type="ECO:0000256" key="9">
    <source>
        <dbReference type="SAM" id="MobiDB-lite"/>
    </source>
</evidence>
<dbReference type="PANTHER" id="PTHR14085">
    <property type="entry name" value="WD-REPEAT PROTEIN BING4"/>
    <property type="match status" value="1"/>
</dbReference>
<evidence type="ECO:0000256" key="8">
    <source>
        <dbReference type="PROSITE-ProRule" id="PRU00221"/>
    </source>
</evidence>
<feature type="compositionally biased region" description="Basic and acidic residues" evidence="9">
    <location>
        <begin position="596"/>
        <end position="616"/>
    </location>
</feature>
<dbReference type="GO" id="GO:0032040">
    <property type="term" value="C:small-subunit processome"/>
    <property type="evidence" value="ECO:0007669"/>
    <property type="project" value="TreeGrafter"/>
</dbReference>
<gene>
    <name evidence="11" type="ORF">SPAR07250</name>
</gene>
<dbReference type="GO" id="GO:0000462">
    <property type="term" value="P:maturation of SSU-rRNA from tricistronic rRNA transcript (SSU-rRNA, 5.8S rRNA, LSU-rRNA)"/>
    <property type="evidence" value="ECO:0007669"/>
    <property type="project" value="TreeGrafter"/>
</dbReference>
<dbReference type="Pfam" id="PF00400">
    <property type="entry name" value="WD40"/>
    <property type="match status" value="1"/>
</dbReference>
<dbReference type="GO" id="GO:0030686">
    <property type="term" value="C:90S preribosome"/>
    <property type="evidence" value="ECO:0007669"/>
    <property type="project" value="TreeGrafter"/>
</dbReference>
<comment type="function">
    <text evidence="1">Involved in nucleolar processing of pre-18S ribosomal RNA.</text>
</comment>
<feature type="repeat" description="WD" evidence="8">
    <location>
        <begin position="301"/>
        <end position="335"/>
    </location>
</feature>
<dbReference type="InterPro" id="IPR001680">
    <property type="entry name" value="WD40_rpt"/>
</dbReference>
<dbReference type="SUPFAM" id="SSF50978">
    <property type="entry name" value="WD40 repeat-like"/>
    <property type="match status" value="1"/>
</dbReference>
<protein>
    <recommendedName>
        <fullName evidence="7">U three protein 7</fullName>
    </recommendedName>
</protein>
<evidence type="ECO:0000259" key="10">
    <source>
        <dbReference type="SMART" id="SM01033"/>
    </source>
</evidence>
<evidence type="ECO:0000256" key="5">
    <source>
        <dbReference type="ARBA" id="ARBA00022737"/>
    </source>
</evidence>
<evidence type="ECO:0000256" key="4">
    <source>
        <dbReference type="ARBA" id="ARBA00022574"/>
    </source>
</evidence>
<dbReference type="InterPro" id="IPR036322">
    <property type="entry name" value="WD40_repeat_dom_sf"/>
</dbReference>
<accession>A0A2D0XHP3</accession>
<comment type="subcellular location">
    <subcellularLocation>
        <location evidence="2">Nucleus</location>
        <location evidence="2">Nucleolus</location>
    </subcellularLocation>
</comment>
<sequence length="636" mass="69578">MDISEAGPSSAGASRHKRSGSGKADGKKPSADKVVHSISNAAQMPKSLRPTGAPVVPVHSLKKIKDKKLRSHLRSLHDSSIQASTSAADAQDMLLPDEGGFIETEGELERTWKVGQQEIKESVGMEAARKGFELKLGGQAGLGPYAIDYSRNGRHLALAGRKGHVATLDWQTGAVKAELHLNETVRDIKFLHNQTMFAVAQKKYVFIYDDQGIELHKLKSHIEVNRMEFLPYHWLLATVGNAGYLKYQDTSTGQGVAELRTKLGSCDTMALNNHNAIVHLGHQNGTVSLWSPNLSNPAVKILAHMGPVRSIAVDPSSGGTYFATSGLDGKMKVWDSRKWGVVKEWQSRKPASSLAWSQKGLLGVGWGNHVSIYKDVKGTSLASLHPESRSPYGPGPYLSHDLPGLPVHDVAFCPFEDVLGVGHAGGFTSVLVPGAGEPNFDSSEADPFEKKKTRQEREVHSLMDKIQPDMISLDPNFIGKLDTNPKRAVISHRSTSGRPAPTLNRNVSTPFARMSRGERLKVLGTADESGIGLGLPEPDGGYTVGAAPTSDDEGREERIKEDKHKMKGKGKSMKRFLRKKKKNIIDPATVAIKEKMMKQRAQRDEIEKVRRAEKSGIKLTQPETSSLDRFKSKPRY</sequence>
<evidence type="ECO:0000256" key="2">
    <source>
        <dbReference type="ARBA" id="ARBA00004604"/>
    </source>
</evidence>
<dbReference type="InterPro" id="IPR012952">
    <property type="entry name" value="BING4_C_dom"/>
</dbReference>
<feature type="region of interest" description="Disordered" evidence="9">
    <location>
        <begin position="596"/>
        <end position="636"/>
    </location>
</feature>
<dbReference type="SMART" id="SM00320">
    <property type="entry name" value="WD40"/>
    <property type="match status" value="5"/>
</dbReference>
<feature type="domain" description="BING4 C-terminal" evidence="10">
    <location>
        <begin position="396"/>
        <end position="475"/>
    </location>
</feature>
<dbReference type="PANTHER" id="PTHR14085:SF3">
    <property type="entry name" value="WD REPEAT-CONTAINING PROTEIN 46"/>
    <property type="match status" value="1"/>
</dbReference>
<dbReference type="Pfam" id="PF08149">
    <property type="entry name" value="BING4CT"/>
    <property type="match status" value="1"/>
</dbReference>
<feature type="compositionally biased region" description="Basic and acidic residues" evidence="9">
    <location>
        <begin position="555"/>
        <end position="564"/>
    </location>
</feature>
<feature type="compositionally biased region" description="Basic and acidic residues" evidence="9">
    <location>
        <begin position="24"/>
        <end position="35"/>
    </location>
</feature>
<dbReference type="InterPro" id="IPR040315">
    <property type="entry name" value="WDR46/Utp7"/>
</dbReference>
<reference evidence="11" key="1">
    <citation type="submission" date="2016-10" db="EMBL/GenBank/DDBJ databases">
        <title>Phylogenomic data for the living fossil Bartheletia paradoxa suggests that the early evolutionary history of major basidiomycete lineages might not be bifurcate.</title>
        <authorList>
            <person name="Mishra B."/>
            <person name="Choi Y.-J."/>
            <person name="Bauer R."/>
            <person name="Thines M."/>
        </authorList>
    </citation>
    <scope>NUCLEOTIDE SEQUENCE</scope>
</reference>
<feature type="region of interest" description="Disordered" evidence="9">
    <location>
        <begin position="1"/>
        <end position="54"/>
    </location>
</feature>